<keyword evidence="7 11" id="KW-0573">Peptidoglycan synthesis</keyword>
<dbReference type="Gene3D" id="1.10.3810.10">
    <property type="entry name" value="Biosynthetic peptidoglycan transglycosylase-like"/>
    <property type="match status" value="1"/>
</dbReference>
<keyword evidence="4 11" id="KW-0808">Transferase</keyword>
<dbReference type="EMBL" id="JABFDB010000008">
    <property type="protein sequence ID" value="NYZ20790.1"/>
    <property type="molecule type" value="Genomic_DNA"/>
</dbReference>
<evidence type="ECO:0000256" key="9">
    <source>
        <dbReference type="ARBA" id="ARBA00023136"/>
    </source>
</evidence>
<dbReference type="InterPro" id="IPR001264">
    <property type="entry name" value="Glyco_trans_51"/>
</dbReference>
<dbReference type="InterPro" id="IPR023346">
    <property type="entry name" value="Lysozyme-like_dom_sf"/>
</dbReference>
<evidence type="ECO:0000256" key="6">
    <source>
        <dbReference type="ARBA" id="ARBA00022960"/>
    </source>
</evidence>
<comment type="pathway">
    <text evidence="11">Cell wall biogenesis; peptidoglycan biosynthesis.</text>
</comment>
<evidence type="ECO:0000256" key="7">
    <source>
        <dbReference type="ARBA" id="ARBA00022984"/>
    </source>
</evidence>
<evidence type="ECO:0000313" key="14">
    <source>
        <dbReference type="Proteomes" id="UP000584642"/>
    </source>
</evidence>
<dbReference type="PANTHER" id="PTHR30400">
    <property type="entry name" value="MONOFUNCTIONAL BIOSYNTHETIC PEPTIDOGLYCAN TRANSGLYCOSYLASE"/>
    <property type="match status" value="1"/>
</dbReference>
<dbReference type="SUPFAM" id="SSF53955">
    <property type="entry name" value="Lysozyme-like"/>
    <property type="match status" value="1"/>
</dbReference>
<comment type="caution">
    <text evidence="13">The sequence shown here is derived from an EMBL/GenBank/DDBJ whole genome shotgun (WGS) entry which is preliminary data.</text>
</comment>
<evidence type="ECO:0000256" key="2">
    <source>
        <dbReference type="ARBA" id="ARBA00022519"/>
    </source>
</evidence>
<keyword evidence="8 11" id="KW-1133">Transmembrane helix</keyword>
<evidence type="ECO:0000256" key="5">
    <source>
        <dbReference type="ARBA" id="ARBA00022692"/>
    </source>
</evidence>
<evidence type="ECO:0000256" key="11">
    <source>
        <dbReference type="HAMAP-Rule" id="MF_00766"/>
    </source>
</evidence>
<comment type="subcellular location">
    <subcellularLocation>
        <location evidence="11">Cell inner membrane</location>
        <topology evidence="11">Single-pass membrane protein</topology>
    </subcellularLocation>
</comment>
<evidence type="ECO:0000256" key="3">
    <source>
        <dbReference type="ARBA" id="ARBA00022676"/>
    </source>
</evidence>
<evidence type="ECO:0000313" key="13">
    <source>
        <dbReference type="EMBL" id="NYZ20790.1"/>
    </source>
</evidence>
<accession>A0ABX2T920</accession>
<dbReference type="HAMAP" id="MF_00766">
    <property type="entry name" value="PGT_MtgA"/>
    <property type="match status" value="1"/>
</dbReference>
<evidence type="ECO:0000259" key="12">
    <source>
        <dbReference type="Pfam" id="PF00912"/>
    </source>
</evidence>
<organism evidence="13 14">
    <name type="scientific">Azospirillum oleiclasticum</name>
    <dbReference type="NCBI Taxonomy" id="2735135"/>
    <lineage>
        <taxon>Bacteria</taxon>
        <taxon>Pseudomonadati</taxon>
        <taxon>Pseudomonadota</taxon>
        <taxon>Alphaproteobacteria</taxon>
        <taxon>Rhodospirillales</taxon>
        <taxon>Azospirillaceae</taxon>
        <taxon>Azospirillum</taxon>
    </lineage>
</organism>
<keyword evidence="10 11" id="KW-0961">Cell wall biogenesis/degradation</keyword>
<keyword evidence="1 11" id="KW-1003">Cell membrane</keyword>
<evidence type="ECO:0000256" key="8">
    <source>
        <dbReference type="ARBA" id="ARBA00022989"/>
    </source>
</evidence>
<dbReference type="PANTHER" id="PTHR30400:SF0">
    <property type="entry name" value="BIOSYNTHETIC PEPTIDOGLYCAN TRANSGLYCOSYLASE"/>
    <property type="match status" value="1"/>
</dbReference>
<dbReference type="EC" id="2.4.99.28" evidence="11"/>
<dbReference type="GO" id="GO:0016757">
    <property type="term" value="F:glycosyltransferase activity"/>
    <property type="evidence" value="ECO:0007669"/>
    <property type="project" value="UniProtKB-KW"/>
</dbReference>
<evidence type="ECO:0000256" key="4">
    <source>
        <dbReference type="ARBA" id="ARBA00022679"/>
    </source>
</evidence>
<evidence type="ECO:0000256" key="10">
    <source>
        <dbReference type="ARBA" id="ARBA00023316"/>
    </source>
</evidence>
<dbReference type="InterPro" id="IPR011812">
    <property type="entry name" value="Pep_trsgly"/>
</dbReference>
<reference evidence="13 14" key="1">
    <citation type="submission" date="2020-05" db="EMBL/GenBank/DDBJ databases">
        <title>Azospirillum oleiclasticum sp. nov, a nitrogen-fixing and heavy crude oil-emulsifying bacterium isolated from the crude oil of Yumen Oilfield.</title>
        <authorList>
            <person name="Wu D."/>
            <person name="Cai M."/>
            <person name="Zhang X."/>
        </authorList>
    </citation>
    <scope>NUCLEOTIDE SEQUENCE [LARGE SCALE GENOMIC DNA]</scope>
    <source>
        <strain evidence="13 14">ROY-1-1-2</strain>
    </source>
</reference>
<dbReference type="InterPro" id="IPR036950">
    <property type="entry name" value="PBP_transglycosylase"/>
</dbReference>
<keyword evidence="14" id="KW-1185">Reference proteome</keyword>
<sequence length="229" mass="24662">MGGVRRLLRVMLALALGFAALSVGWVLLYRVVPPPGTPLMLIRAVADGAGIGKDWVPLAAISPNLVRAVIASEDSGFCAHYGFDWNAIAGALEENAEGERLIGGSTISNQTAKNAFLWPDRSWLRKGVEAYFTLLVEGLWPKRRILEVYLNVIEWGDGLYGAEAASRRFFGKAAADLTRREAALMAVVLPNPRRWSPAAPTAYIARRAAVIERRMAVVAGDGLDGCAGS</sequence>
<name>A0ABX2T920_9PROT</name>
<comment type="similarity">
    <text evidence="11">Belongs to the glycosyltransferase 51 family.</text>
</comment>
<feature type="domain" description="Glycosyl transferase family 51" evidence="12">
    <location>
        <begin position="53"/>
        <end position="215"/>
    </location>
</feature>
<keyword evidence="6 11" id="KW-0133">Cell shape</keyword>
<comment type="function">
    <text evidence="11">Peptidoglycan polymerase that catalyzes glycan chain elongation from lipid-linked precursors.</text>
</comment>
<dbReference type="Pfam" id="PF00912">
    <property type="entry name" value="Transgly"/>
    <property type="match status" value="1"/>
</dbReference>
<proteinExistence type="inferred from homology"/>
<comment type="catalytic activity">
    <reaction evidence="11">
        <text>[GlcNAc-(1-&gt;4)-Mur2Ac(oyl-L-Ala-gamma-D-Glu-L-Lys-D-Ala-D-Ala)](n)-di-trans,octa-cis-undecaprenyl diphosphate + beta-D-GlcNAc-(1-&gt;4)-Mur2Ac(oyl-L-Ala-gamma-D-Glu-L-Lys-D-Ala-D-Ala)-di-trans,octa-cis-undecaprenyl diphosphate = [GlcNAc-(1-&gt;4)-Mur2Ac(oyl-L-Ala-gamma-D-Glu-L-Lys-D-Ala-D-Ala)](n+1)-di-trans,octa-cis-undecaprenyl diphosphate + di-trans,octa-cis-undecaprenyl diphosphate + H(+)</text>
        <dbReference type="Rhea" id="RHEA:23708"/>
        <dbReference type="Rhea" id="RHEA-COMP:9602"/>
        <dbReference type="Rhea" id="RHEA-COMP:9603"/>
        <dbReference type="ChEBI" id="CHEBI:15378"/>
        <dbReference type="ChEBI" id="CHEBI:58405"/>
        <dbReference type="ChEBI" id="CHEBI:60033"/>
        <dbReference type="ChEBI" id="CHEBI:78435"/>
        <dbReference type="EC" id="2.4.99.28"/>
    </reaction>
</comment>
<keyword evidence="2 11" id="KW-0997">Cell inner membrane</keyword>
<gene>
    <name evidence="11 13" type="primary">mtgA</name>
    <name evidence="13" type="ORF">HND93_13835</name>
</gene>
<dbReference type="Proteomes" id="UP000584642">
    <property type="component" value="Unassembled WGS sequence"/>
</dbReference>
<evidence type="ECO:0000256" key="1">
    <source>
        <dbReference type="ARBA" id="ARBA00022475"/>
    </source>
</evidence>
<keyword evidence="9 11" id="KW-0472">Membrane</keyword>
<keyword evidence="3 11" id="KW-0328">Glycosyltransferase</keyword>
<dbReference type="NCBIfam" id="TIGR02070">
    <property type="entry name" value="mono_pep_trsgly"/>
    <property type="match status" value="1"/>
</dbReference>
<keyword evidence="5 11" id="KW-0812">Transmembrane</keyword>
<dbReference type="RefSeq" id="WP_180282541.1">
    <property type="nucleotide sequence ID" value="NZ_JABFDB010000008.1"/>
</dbReference>
<protein>
    <recommendedName>
        <fullName evidence="11">Biosynthetic peptidoglycan transglycosylase</fullName>
        <ecNumber evidence="11">2.4.99.28</ecNumber>
    </recommendedName>
    <alternativeName>
        <fullName evidence="11">Glycan polymerase</fullName>
    </alternativeName>
    <alternativeName>
        <fullName evidence="11">Peptidoglycan glycosyltransferase MtgA</fullName>
        <shortName evidence="11">PGT</shortName>
    </alternativeName>
</protein>